<dbReference type="RefSeq" id="WP_110063042.1">
    <property type="nucleotide sequence ID" value="NZ_QGTW01000001.1"/>
</dbReference>
<dbReference type="PROSITE" id="PS00455">
    <property type="entry name" value="AMP_BINDING"/>
    <property type="match status" value="1"/>
</dbReference>
<evidence type="ECO:0000259" key="4">
    <source>
        <dbReference type="Pfam" id="PF13193"/>
    </source>
</evidence>
<dbReference type="InterPro" id="IPR020845">
    <property type="entry name" value="AMP-binding_CS"/>
</dbReference>
<dbReference type="AlphaFoldDB" id="A0A2V3A4X0"/>
<gene>
    <name evidence="5" type="ORF">DFO73_101333</name>
</gene>
<reference evidence="5 6" key="1">
    <citation type="submission" date="2018-05" db="EMBL/GenBank/DDBJ databases">
        <title>Freshwater and sediment microbial communities from various areas in North America, analyzing microbe dynamics in response to fracking.</title>
        <authorList>
            <person name="Lamendella R."/>
        </authorList>
    </citation>
    <scope>NUCLEOTIDE SEQUENCE [LARGE SCALE GENOMIC DNA]</scope>
    <source>
        <strain evidence="5 6">15_TX</strain>
    </source>
</reference>
<name>A0A2V3A4X0_9BACI</name>
<dbReference type="OrthoDB" id="9757771at2"/>
<dbReference type="GO" id="GO:0006631">
    <property type="term" value="P:fatty acid metabolic process"/>
    <property type="evidence" value="ECO:0007669"/>
    <property type="project" value="TreeGrafter"/>
</dbReference>
<dbReference type="GO" id="GO:0031956">
    <property type="term" value="F:medium-chain fatty acid-CoA ligase activity"/>
    <property type="evidence" value="ECO:0007669"/>
    <property type="project" value="TreeGrafter"/>
</dbReference>
<keyword evidence="2" id="KW-0436">Ligase</keyword>
<sequence length="485" mass="54789">MTNITSSIKEFAQQFPEKTAINTKDQTLTYKNWDILVSKTANWLRSFSFANKTISFLMPNGIPFLQLFTGASMAGWTAVPFDTKWKAAELDKRLAISCPSIVVTTKDLYHHVAHLHPLVLIWEDCREELSKKDPVFHMEMDNNIPFYMGFTSGTTGKPKAFIRSHKSWAASFLVNQHDFDMDENEHVLIPGSLIHSHFLYGAISTLCTGGTVHLLEKFSAPQTLSLTEERDITTLYVVPTMIAAILKEDRVIERPIKIISSGAKWDKHSKQAIRNIFSHLTMIEFYGASELSYVTYLTDDHKTDSVGKPCHGVEIEIRGSRSEKLEANAIGKIFVRSDLIFDGYLHPETKKIQTIKDEDGWATVHDMGYVDDEGYLNISGREKNMILYGAINIFPEEIEKVLSLNPAVEEVAVIGLHDPYWGQIAAAVVKGKASILDLKRLCKKHLAAYKVPRKWFFLDEMPYTTSGKIARAQLKDSIESKVTSH</sequence>
<feature type="domain" description="AMP-dependent synthetase/ligase" evidence="3">
    <location>
        <begin position="9"/>
        <end position="345"/>
    </location>
</feature>
<dbReference type="PANTHER" id="PTHR43201:SF5">
    <property type="entry name" value="MEDIUM-CHAIN ACYL-COA LIGASE ACSF2, MITOCHONDRIAL"/>
    <property type="match status" value="1"/>
</dbReference>
<comment type="similarity">
    <text evidence="1">Belongs to the ATP-dependent AMP-binding enzyme family.</text>
</comment>
<evidence type="ECO:0000259" key="3">
    <source>
        <dbReference type="Pfam" id="PF00501"/>
    </source>
</evidence>
<dbReference type="InterPro" id="IPR025110">
    <property type="entry name" value="AMP-bd_C"/>
</dbReference>
<proteinExistence type="inferred from homology"/>
<dbReference type="Pfam" id="PF00501">
    <property type="entry name" value="AMP-binding"/>
    <property type="match status" value="1"/>
</dbReference>
<evidence type="ECO:0000256" key="1">
    <source>
        <dbReference type="ARBA" id="ARBA00006432"/>
    </source>
</evidence>
<feature type="domain" description="AMP-binding enzyme C-terminal" evidence="4">
    <location>
        <begin position="397"/>
        <end position="468"/>
    </location>
</feature>
<dbReference type="NCBIfam" id="NF005797">
    <property type="entry name" value="PRK07638.1"/>
    <property type="match status" value="1"/>
</dbReference>
<dbReference type="InterPro" id="IPR045851">
    <property type="entry name" value="AMP-bd_C_sf"/>
</dbReference>
<dbReference type="Gene3D" id="3.30.300.30">
    <property type="match status" value="1"/>
</dbReference>
<dbReference type="EMBL" id="QGTW01000001">
    <property type="protein sequence ID" value="PWW32073.1"/>
    <property type="molecule type" value="Genomic_DNA"/>
</dbReference>
<dbReference type="PANTHER" id="PTHR43201">
    <property type="entry name" value="ACYL-COA SYNTHETASE"/>
    <property type="match status" value="1"/>
</dbReference>
<accession>A0A2V3A4X0</accession>
<organism evidence="5 6">
    <name type="scientific">Cytobacillus oceanisediminis</name>
    <dbReference type="NCBI Taxonomy" id="665099"/>
    <lineage>
        <taxon>Bacteria</taxon>
        <taxon>Bacillati</taxon>
        <taxon>Bacillota</taxon>
        <taxon>Bacilli</taxon>
        <taxon>Bacillales</taxon>
        <taxon>Bacillaceae</taxon>
        <taxon>Cytobacillus</taxon>
    </lineage>
</organism>
<protein>
    <submittedName>
        <fullName evidence="5">Long-chain acyl-CoA synthetase</fullName>
    </submittedName>
</protein>
<dbReference type="Pfam" id="PF13193">
    <property type="entry name" value="AMP-binding_C"/>
    <property type="match status" value="1"/>
</dbReference>
<dbReference type="Gene3D" id="3.40.50.12780">
    <property type="entry name" value="N-terminal domain of ligase-like"/>
    <property type="match status" value="1"/>
</dbReference>
<comment type="caution">
    <text evidence="5">The sequence shown here is derived from an EMBL/GenBank/DDBJ whole genome shotgun (WGS) entry which is preliminary data.</text>
</comment>
<dbReference type="InterPro" id="IPR042099">
    <property type="entry name" value="ANL_N_sf"/>
</dbReference>
<evidence type="ECO:0000256" key="2">
    <source>
        <dbReference type="ARBA" id="ARBA00022598"/>
    </source>
</evidence>
<dbReference type="SUPFAM" id="SSF56801">
    <property type="entry name" value="Acetyl-CoA synthetase-like"/>
    <property type="match status" value="1"/>
</dbReference>
<evidence type="ECO:0000313" key="6">
    <source>
        <dbReference type="Proteomes" id="UP000247150"/>
    </source>
</evidence>
<evidence type="ECO:0000313" key="5">
    <source>
        <dbReference type="EMBL" id="PWW32073.1"/>
    </source>
</evidence>
<dbReference type="Proteomes" id="UP000247150">
    <property type="component" value="Unassembled WGS sequence"/>
</dbReference>
<dbReference type="InterPro" id="IPR000873">
    <property type="entry name" value="AMP-dep_synth/lig_dom"/>
</dbReference>